<dbReference type="Pfam" id="PF09844">
    <property type="entry name" value="DUF2071"/>
    <property type="match status" value="1"/>
</dbReference>
<comment type="caution">
    <text evidence="1">The sequence shown here is derived from an EMBL/GenBank/DDBJ whole genome shotgun (WGS) entry which is preliminary data.</text>
</comment>
<dbReference type="AlphaFoldDB" id="A0A916RS79"/>
<reference evidence="1" key="2">
    <citation type="submission" date="2020-09" db="EMBL/GenBank/DDBJ databases">
        <authorList>
            <person name="Sun Q."/>
            <person name="Zhou Y."/>
        </authorList>
    </citation>
    <scope>NUCLEOTIDE SEQUENCE</scope>
    <source>
        <strain evidence="1">CGMCC 1.15447</strain>
    </source>
</reference>
<reference evidence="1" key="1">
    <citation type="journal article" date="2014" name="Int. J. Syst. Evol. Microbiol.">
        <title>Complete genome sequence of Corynebacterium casei LMG S-19264T (=DSM 44701T), isolated from a smear-ripened cheese.</title>
        <authorList>
            <consortium name="US DOE Joint Genome Institute (JGI-PGF)"/>
            <person name="Walter F."/>
            <person name="Albersmeier A."/>
            <person name="Kalinowski J."/>
            <person name="Ruckert C."/>
        </authorList>
    </citation>
    <scope>NUCLEOTIDE SEQUENCE</scope>
    <source>
        <strain evidence="1">CGMCC 1.15447</strain>
    </source>
</reference>
<evidence type="ECO:0008006" key="3">
    <source>
        <dbReference type="Google" id="ProtNLM"/>
    </source>
</evidence>
<gene>
    <name evidence="1" type="ORF">GCM10011507_18340</name>
</gene>
<accession>A0A916RS79</accession>
<dbReference type="PANTHER" id="PTHR39186:SF1">
    <property type="entry name" value="DUF2071 DOMAIN-CONTAINING PROTEIN"/>
    <property type="match status" value="1"/>
</dbReference>
<protein>
    <recommendedName>
        <fullName evidence="3">DUF2071 domain-containing protein</fullName>
    </recommendedName>
</protein>
<dbReference type="Proteomes" id="UP000648801">
    <property type="component" value="Unassembled WGS sequence"/>
</dbReference>
<keyword evidence="2" id="KW-1185">Reference proteome</keyword>
<name>A0A916RS79_9BACT</name>
<dbReference type="PANTHER" id="PTHR39186">
    <property type="entry name" value="DUF2071 FAMILY PROTEIN"/>
    <property type="match status" value="1"/>
</dbReference>
<organism evidence="1 2">
    <name type="scientific">Edaphobacter acidisoli</name>
    <dbReference type="NCBI Taxonomy" id="2040573"/>
    <lineage>
        <taxon>Bacteria</taxon>
        <taxon>Pseudomonadati</taxon>
        <taxon>Acidobacteriota</taxon>
        <taxon>Terriglobia</taxon>
        <taxon>Terriglobales</taxon>
        <taxon>Acidobacteriaceae</taxon>
        <taxon>Edaphobacter</taxon>
    </lineage>
</organism>
<dbReference type="EMBL" id="BMJB01000001">
    <property type="protein sequence ID" value="GGA67143.1"/>
    <property type="molecule type" value="Genomic_DNA"/>
</dbReference>
<sequence length="234" mass="27208">MAEWRKLIMANYAVSENMLKPYLPSGTEFDLYKDRCYVSLVGFLFQNTRLKSIPVPFHRTFEEVNLRFYVVHTTATGERRRGVVFIREFVPRLALAFVARSLYGENYSTASMSHQSIHTGERQSVRYGWSYQGLHNTMQVTASPQANAIEPESAEEFFTDHYWGYTNRRRGTSEYEVRHPRWKTYPILEHSIDVDFGWLYGNAFIPLTKRQPESVLLAEGSEIEVCSGRRIARG</sequence>
<proteinExistence type="predicted"/>
<evidence type="ECO:0000313" key="2">
    <source>
        <dbReference type="Proteomes" id="UP000648801"/>
    </source>
</evidence>
<evidence type="ECO:0000313" key="1">
    <source>
        <dbReference type="EMBL" id="GGA67143.1"/>
    </source>
</evidence>
<dbReference type="InterPro" id="IPR018644">
    <property type="entry name" value="DUF2071"/>
</dbReference>